<dbReference type="EMBL" id="MCSI01000115">
    <property type="protein sequence ID" value="PME65053.1"/>
    <property type="molecule type" value="Genomic_DNA"/>
</dbReference>
<gene>
    <name evidence="7" type="ORF">BCV30_06510</name>
</gene>
<evidence type="ECO:0000256" key="1">
    <source>
        <dbReference type="ARBA" id="ARBA00022729"/>
    </source>
</evidence>
<dbReference type="AlphaFoldDB" id="A0A2N7BWK2"/>
<reference evidence="8" key="1">
    <citation type="submission" date="2016-07" db="EMBL/GenBank/DDBJ databases">
        <title>Nontailed viruses are major unrecognized killers of bacteria in the ocean.</title>
        <authorList>
            <person name="Kauffman K."/>
            <person name="Hussain F."/>
            <person name="Yang J."/>
            <person name="Arevalo P."/>
            <person name="Brown J."/>
            <person name="Cutler M."/>
            <person name="Kelly L."/>
            <person name="Polz M.F."/>
        </authorList>
    </citation>
    <scope>NUCLEOTIDE SEQUENCE [LARGE SCALE GENOMIC DNA]</scope>
    <source>
        <strain evidence="8">10N.286.55.C1</strain>
    </source>
</reference>
<keyword evidence="3" id="KW-0564">Palmitate</keyword>
<evidence type="ECO:0000256" key="4">
    <source>
        <dbReference type="ARBA" id="ARBA00023288"/>
    </source>
</evidence>
<dbReference type="Pfam" id="PF09864">
    <property type="entry name" value="MliC"/>
    <property type="match status" value="1"/>
</dbReference>
<dbReference type="SUPFAM" id="SSF141488">
    <property type="entry name" value="YdhA-like"/>
    <property type="match status" value="1"/>
</dbReference>
<organism evidence="7 8">
    <name type="scientific">Vibrio lentus</name>
    <dbReference type="NCBI Taxonomy" id="136468"/>
    <lineage>
        <taxon>Bacteria</taxon>
        <taxon>Pseudomonadati</taxon>
        <taxon>Pseudomonadota</taxon>
        <taxon>Gammaproteobacteria</taxon>
        <taxon>Vibrionales</taxon>
        <taxon>Vibrionaceae</taxon>
        <taxon>Vibrio</taxon>
    </lineage>
</organism>
<evidence type="ECO:0000256" key="2">
    <source>
        <dbReference type="ARBA" id="ARBA00023136"/>
    </source>
</evidence>
<keyword evidence="2" id="KW-0472">Membrane</keyword>
<accession>A0A2N7BWK2</accession>
<feature type="domain" description="C-type lysozyme inhibitor" evidence="6">
    <location>
        <begin position="37"/>
        <end position="113"/>
    </location>
</feature>
<evidence type="ECO:0000313" key="8">
    <source>
        <dbReference type="Proteomes" id="UP000235778"/>
    </source>
</evidence>
<dbReference type="PROSITE" id="PS51257">
    <property type="entry name" value="PROKAR_LIPOPROTEIN"/>
    <property type="match status" value="1"/>
</dbReference>
<proteinExistence type="predicted"/>
<name>A0A2N7BWK2_9VIBR</name>
<comment type="caution">
    <text evidence="7">The sequence shown here is derived from an EMBL/GenBank/DDBJ whole genome shotgun (WGS) entry which is preliminary data.</text>
</comment>
<dbReference type="Gene3D" id="2.40.128.200">
    <property type="match status" value="1"/>
</dbReference>
<dbReference type="RefSeq" id="WP_102267677.1">
    <property type="nucleotide sequence ID" value="NZ_MCSH01000129.1"/>
</dbReference>
<keyword evidence="4" id="KW-0449">Lipoprotein</keyword>
<keyword evidence="1 5" id="KW-0732">Signal</keyword>
<feature type="signal peptide" evidence="5">
    <location>
        <begin position="1"/>
        <end position="21"/>
    </location>
</feature>
<evidence type="ECO:0000259" key="6">
    <source>
        <dbReference type="Pfam" id="PF09864"/>
    </source>
</evidence>
<evidence type="ECO:0000256" key="3">
    <source>
        <dbReference type="ARBA" id="ARBA00023139"/>
    </source>
</evidence>
<evidence type="ECO:0000313" key="7">
    <source>
        <dbReference type="EMBL" id="PME65053.1"/>
    </source>
</evidence>
<dbReference type="InterPro" id="IPR036328">
    <property type="entry name" value="MliC_sf"/>
</dbReference>
<protein>
    <recommendedName>
        <fullName evidence="6">C-type lysozyme inhibitor domain-containing protein</fullName>
    </recommendedName>
</protein>
<dbReference type="Proteomes" id="UP000235778">
    <property type="component" value="Unassembled WGS sequence"/>
</dbReference>
<dbReference type="InterPro" id="IPR018660">
    <property type="entry name" value="MliC"/>
</dbReference>
<evidence type="ECO:0000256" key="5">
    <source>
        <dbReference type="SAM" id="SignalP"/>
    </source>
</evidence>
<feature type="chain" id="PRO_5014756672" description="C-type lysozyme inhibitor domain-containing protein" evidence="5">
    <location>
        <begin position="22"/>
        <end position="120"/>
    </location>
</feature>
<sequence length="120" mass="13087">MKAMLVASLCSVALVGCSKSAAPETESAASDNQFVTYQCESDVSFEVAYLDNEKAVLRLPENEYRLTQVPAGSGTKYILDDGTSELINSVTLRTNSVTLRTKGDNARLELGRVVYRNCQK</sequence>